<gene>
    <name evidence="1" type="ORF">HNR15_001650</name>
</gene>
<dbReference type="Proteomes" id="UP000571817">
    <property type="component" value="Unassembled WGS sequence"/>
</dbReference>
<organism evidence="1 2">
    <name type="scientific">Allobranchiibius huperziae</name>
    <dbReference type="NCBI Taxonomy" id="1874116"/>
    <lineage>
        <taxon>Bacteria</taxon>
        <taxon>Bacillati</taxon>
        <taxon>Actinomycetota</taxon>
        <taxon>Actinomycetes</taxon>
        <taxon>Micrococcales</taxon>
        <taxon>Dermacoccaceae</taxon>
        <taxon>Allobranchiibius</taxon>
    </lineage>
</organism>
<dbReference type="AlphaFoldDB" id="A0A853DDI8"/>
<proteinExistence type="predicted"/>
<sequence>MIGAGEDWVSGYEPRCGCCPLLDSPASRLVEYGPEHPSTSADHLSTTYRVELDVQTGVVVRIDALDGAAGLVLSNEIHGVDTYLAPPGPSSS</sequence>
<accession>A0A853DDI8</accession>
<dbReference type="EMBL" id="JACCFW010000001">
    <property type="protein sequence ID" value="NYJ74687.1"/>
    <property type="molecule type" value="Genomic_DNA"/>
</dbReference>
<keyword evidence="2" id="KW-1185">Reference proteome</keyword>
<reference evidence="1 2" key="1">
    <citation type="submission" date="2020-07" db="EMBL/GenBank/DDBJ databases">
        <title>Sequencing the genomes of 1000 actinobacteria strains.</title>
        <authorList>
            <person name="Klenk H.-P."/>
        </authorList>
    </citation>
    <scope>NUCLEOTIDE SEQUENCE [LARGE SCALE GENOMIC DNA]</scope>
    <source>
        <strain evidence="1 2">DSM 29531</strain>
    </source>
</reference>
<name>A0A853DDI8_9MICO</name>
<evidence type="ECO:0000313" key="2">
    <source>
        <dbReference type="Proteomes" id="UP000571817"/>
    </source>
</evidence>
<protein>
    <submittedName>
        <fullName evidence="1">Uncharacterized protein</fullName>
    </submittedName>
</protein>
<comment type="caution">
    <text evidence="1">The sequence shown here is derived from an EMBL/GenBank/DDBJ whole genome shotgun (WGS) entry which is preliminary data.</text>
</comment>
<dbReference type="RefSeq" id="WP_179480756.1">
    <property type="nucleotide sequence ID" value="NZ_JACCFW010000001.1"/>
</dbReference>
<evidence type="ECO:0000313" key="1">
    <source>
        <dbReference type="EMBL" id="NYJ74687.1"/>
    </source>
</evidence>